<evidence type="ECO:0000313" key="1">
    <source>
        <dbReference type="EMBL" id="UNO48049.1"/>
    </source>
</evidence>
<dbReference type="EMBL" id="CP080467">
    <property type="protein sequence ID" value="UNO48049.1"/>
    <property type="molecule type" value="Genomic_DNA"/>
</dbReference>
<gene>
    <name evidence="1" type="ORF">K1I37_15355</name>
</gene>
<reference evidence="2" key="1">
    <citation type="journal article" date="2022" name="G3 (Bethesda)">
        <title>Unveiling the complete genome sequence of Alicyclobacillus acidoterrestris DSM 3922T, a taint-producing strain.</title>
        <authorList>
            <person name="Leonardo I.C."/>
            <person name="Barreto Crespo M.T."/>
            <person name="Gaspar F.B."/>
        </authorList>
    </citation>
    <scope>NUCLEOTIDE SEQUENCE [LARGE SCALE GENOMIC DNA]</scope>
    <source>
        <strain evidence="2">DSM 3922</strain>
    </source>
</reference>
<accession>A0A9E6ZRV8</accession>
<keyword evidence="2" id="KW-1185">Reference proteome</keyword>
<dbReference type="Proteomes" id="UP000829401">
    <property type="component" value="Chromosome"/>
</dbReference>
<organism evidence="1 2">
    <name type="scientific">Alicyclobacillus acidoterrestris (strain ATCC 49025 / DSM 3922 / CIP 106132 / NCIMB 13137 / GD3B)</name>
    <dbReference type="NCBI Taxonomy" id="1356854"/>
    <lineage>
        <taxon>Bacteria</taxon>
        <taxon>Bacillati</taxon>
        <taxon>Bacillota</taxon>
        <taxon>Bacilli</taxon>
        <taxon>Bacillales</taxon>
        <taxon>Alicyclobacillaceae</taxon>
        <taxon>Alicyclobacillus</taxon>
    </lineage>
</organism>
<protein>
    <submittedName>
        <fullName evidence="1">Uncharacterized protein</fullName>
    </submittedName>
</protein>
<dbReference type="RefSeq" id="WP_161624344.1">
    <property type="nucleotide sequence ID" value="NZ_AURB01000124.1"/>
</dbReference>
<dbReference type="KEGG" id="aaco:K1I37_15355"/>
<evidence type="ECO:0000313" key="2">
    <source>
        <dbReference type="Proteomes" id="UP000829401"/>
    </source>
</evidence>
<sequence>MQAVAISYESMTYDEVMKLSSSERIAMLRVRARIKKQIDEEMKKK</sequence>
<dbReference type="AlphaFoldDB" id="A0A9E6ZRV8"/>
<name>A0A9E6ZRV8_ALIAG</name>
<proteinExistence type="predicted"/>